<keyword evidence="2" id="KW-0560">Oxidoreductase</keyword>
<dbReference type="EMBL" id="JBBYAF010000008">
    <property type="protein sequence ID" value="MEL3971855.1"/>
    <property type="molecule type" value="Genomic_DNA"/>
</dbReference>
<organism evidence="4 5">
    <name type="scientific">Rossellomorea oryzaecorticis</name>
    <dbReference type="NCBI Taxonomy" id="1396505"/>
    <lineage>
        <taxon>Bacteria</taxon>
        <taxon>Bacillati</taxon>
        <taxon>Bacillota</taxon>
        <taxon>Bacilli</taxon>
        <taxon>Bacillales</taxon>
        <taxon>Bacillaceae</taxon>
        <taxon>Rossellomorea</taxon>
    </lineage>
</organism>
<evidence type="ECO:0000313" key="4">
    <source>
        <dbReference type="EMBL" id="MEL3971855.1"/>
    </source>
</evidence>
<keyword evidence="5" id="KW-1185">Reference proteome</keyword>
<dbReference type="SUPFAM" id="SSF55469">
    <property type="entry name" value="FMN-dependent nitroreductase-like"/>
    <property type="match status" value="1"/>
</dbReference>
<feature type="domain" description="Nitroreductase" evidence="3">
    <location>
        <begin position="9"/>
        <end position="182"/>
    </location>
</feature>
<proteinExistence type="inferred from homology"/>
<dbReference type="InterPro" id="IPR000415">
    <property type="entry name" value="Nitroreductase-like"/>
</dbReference>
<evidence type="ECO:0000313" key="5">
    <source>
        <dbReference type="Proteomes" id="UP001389717"/>
    </source>
</evidence>
<gene>
    <name evidence="4" type="ORF">AAEO50_06115</name>
</gene>
<dbReference type="InterPro" id="IPR029479">
    <property type="entry name" value="Nitroreductase"/>
</dbReference>
<sequence length="203" mass="22875">MANFFQVAEERRSTKVYNPEVEIPREELVEILETAGRAPSAWNLQHWKFLVFDQKDVQERLLPIAYNQQQVVDASAVVAVLGDLEADKNIDPVLDPSVKKGEMTPELKEILTKQIKGAYSRDQYPRDAAFSNASLAAMQLMLAAKAKGWDTCPIGGFNPSALVSDFNISDRYLPIMLITIGKPLKEARKTDRLDIRNLIDWAE</sequence>
<evidence type="ECO:0000256" key="1">
    <source>
        <dbReference type="ARBA" id="ARBA00007118"/>
    </source>
</evidence>
<dbReference type="RefSeq" id="WP_341981572.1">
    <property type="nucleotide sequence ID" value="NZ_JBBYAF010000008.1"/>
</dbReference>
<dbReference type="PANTHER" id="PTHR43673">
    <property type="entry name" value="NAD(P)H NITROREDUCTASE YDGI-RELATED"/>
    <property type="match status" value="1"/>
</dbReference>
<evidence type="ECO:0000259" key="3">
    <source>
        <dbReference type="Pfam" id="PF00881"/>
    </source>
</evidence>
<accession>A0ABU9K8V2</accession>
<comment type="caution">
    <text evidence="4">The sequence shown here is derived from an EMBL/GenBank/DDBJ whole genome shotgun (WGS) entry which is preliminary data.</text>
</comment>
<comment type="similarity">
    <text evidence="1">Belongs to the nitroreductase family.</text>
</comment>
<dbReference type="Proteomes" id="UP001389717">
    <property type="component" value="Unassembled WGS sequence"/>
</dbReference>
<dbReference type="PANTHER" id="PTHR43673:SF3">
    <property type="entry name" value="NAD(P)H NITROREDUCTASE YODC-RELATED"/>
    <property type="match status" value="1"/>
</dbReference>
<protein>
    <submittedName>
        <fullName evidence="4">Nitroreductase family protein</fullName>
    </submittedName>
</protein>
<dbReference type="Pfam" id="PF00881">
    <property type="entry name" value="Nitroreductase"/>
    <property type="match status" value="1"/>
</dbReference>
<name>A0ABU9K8V2_9BACI</name>
<evidence type="ECO:0000256" key="2">
    <source>
        <dbReference type="ARBA" id="ARBA00023002"/>
    </source>
</evidence>
<dbReference type="CDD" id="cd02137">
    <property type="entry name" value="MhqN-like"/>
    <property type="match status" value="1"/>
</dbReference>
<dbReference type="Gene3D" id="3.40.109.10">
    <property type="entry name" value="NADH Oxidase"/>
    <property type="match status" value="1"/>
</dbReference>
<reference evidence="4 5" key="1">
    <citation type="submission" date="2024-04" db="EMBL/GenBank/DDBJ databases">
        <title>Bacillus oryzaecorticis sp. nov., a moderately halophilic bacterium isolated from rice husks.</title>
        <authorList>
            <person name="Zhu H.-S."/>
        </authorList>
    </citation>
    <scope>NUCLEOTIDE SEQUENCE [LARGE SCALE GENOMIC DNA]</scope>
    <source>
        <strain evidence="4 5">ZC255</strain>
    </source>
</reference>